<dbReference type="SUPFAM" id="SSF46689">
    <property type="entry name" value="Homeodomain-like"/>
    <property type="match status" value="1"/>
</dbReference>
<evidence type="ECO:0000256" key="1">
    <source>
        <dbReference type="ARBA" id="ARBA00023125"/>
    </source>
</evidence>
<evidence type="ECO:0000313" key="5">
    <source>
        <dbReference type="Proteomes" id="UP000635565"/>
    </source>
</evidence>
<dbReference type="Pfam" id="PF00440">
    <property type="entry name" value="TetR_N"/>
    <property type="match status" value="1"/>
</dbReference>
<keyword evidence="5" id="KW-1185">Reference proteome</keyword>
<dbReference type="InterPro" id="IPR050624">
    <property type="entry name" value="HTH-type_Tx_Regulator"/>
</dbReference>
<reference evidence="4 5" key="1">
    <citation type="journal article" date="2021" name="Int. J. Syst. Evol. Microbiol.">
        <title>Reticulibacter mediterranei gen. nov., sp. nov., within the new family Reticulibacteraceae fam. nov., and Ktedonospora formicarum gen. nov., sp. nov., Ktedonobacter robiniae sp. nov., Dictyobacter formicarum sp. nov. and Dictyobacter arantiisoli sp. nov., belonging to the class Ktedonobacteria.</title>
        <authorList>
            <person name="Yabe S."/>
            <person name="Zheng Y."/>
            <person name="Wang C.M."/>
            <person name="Sakai Y."/>
            <person name="Abe K."/>
            <person name="Yokota A."/>
            <person name="Donadio S."/>
            <person name="Cavaletti L."/>
            <person name="Monciardini P."/>
        </authorList>
    </citation>
    <scope>NUCLEOTIDE SEQUENCE [LARGE SCALE GENOMIC DNA]</scope>
    <source>
        <strain evidence="4 5">SOSP1-9</strain>
    </source>
</reference>
<dbReference type="Gene3D" id="1.10.357.10">
    <property type="entry name" value="Tetracycline Repressor, domain 2"/>
    <property type="match status" value="1"/>
</dbReference>
<dbReference type="InterPro" id="IPR001647">
    <property type="entry name" value="HTH_TetR"/>
</dbReference>
<protein>
    <submittedName>
        <fullName evidence="4">TetR family transcriptional regulator</fullName>
    </submittedName>
</protein>
<feature type="DNA-binding region" description="H-T-H motif" evidence="2">
    <location>
        <begin position="34"/>
        <end position="53"/>
    </location>
</feature>
<dbReference type="RefSeq" id="WP_201363353.1">
    <property type="nucleotide sequence ID" value="NZ_BNJJ01000010.1"/>
</dbReference>
<dbReference type="Proteomes" id="UP000635565">
    <property type="component" value="Unassembled WGS sequence"/>
</dbReference>
<dbReference type="PANTHER" id="PTHR43479">
    <property type="entry name" value="ACREF/ENVCD OPERON REPRESSOR-RELATED"/>
    <property type="match status" value="1"/>
</dbReference>
<feature type="domain" description="HTH tetR-type" evidence="3">
    <location>
        <begin position="11"/>
        <end position="71"/>
    </location>
</feature>
<organism evidence="4 5">
    <name type="scientific">Dictyobacter formicarum</name>
    <dbReference type="NCBI Taxonomy" id="2778368"/>
    <lineage>
        <taxon>Bacteria</taxon>
        <taxon>Bacillati</taxon>
        <taxon>Chloroflexota</taxon>
        <taxon>Ktedonobacteria</taxon>
        <taxon>Ktedonobacterales</taxon>
        <taxon>Dictyobacteraceae</taxon>
        <taxon>Dictyobacter</taxon>
    </lineage>
</organism>
<accession>A0ABQ3VHR8</accession>
<dbReference type="Pfam" id="PF14278">
    <property type="entry name" value="TetR_C_8"/>
    <property type="match status" value="1"/>
</dbReference>
<comment type="caution">
    <text evidence="4">The sequence shown here is derived from an EMBL/GenBank/DDBJ whole genome shotgun (WGS) entry which is preliminary data.</text>
</comment>
<keyword evidence="1 2" id="KW-0238">DNA-binding</keyword>
<proteinExistence type="predicted"/>
<evidence type="ECO:0000256" key="2">
    <source>
        <dbReference type="PROSITE-ProRule" id="PRU00335"/>
    </source>
</evidence>
<dbReference type="EMBL" id="BNJJ01000010">
    <property type="protein sequence ID" value="GHO85712.1"/>
    <property type="molecule type" value="Genomic_DNA"/>
</dbReference>
<evidence type="ECO:0000313" key="4">
    <source>
        <dbReference type="EMBL" id="GHO85712.1"/>
    </source>
</evidence>
<dbReference type="InterPro" id="IPR039532">
    <property type="entry name" value="TetR_C_Firmicutes"/>
</dbReference>
<gene>
    <name evidence="4" type="ORF">KSZ_37180</name>
</gene>
<dbReference type="InterPro" id="IPR009057">
    <property type="entry name" value="Homeodomain-like_sf"/>
</dbReference>
<dbReference type="PROSITE" id="PS50977">
    <property type="entry name" value="HTH_TETR_2"/>
    <property type="match status" value="1"/>
</dbReference>
<dbReference type="PANTHER" id="PTHR43479:SF7">
    <property type="entry name" value="TETR-FAMILY TRANSCRIPTIONAL REGULATOR"/>
    <property type="match status" value="1"/>
</dbReference>
<name>A0ABQ3VHR8_9CHLR</name>
<evidence type="ECO:0000259" key="3">
    <source>
        <dbReference type="PROSITE" id="PS50977"/>
    </source>
</evidence>
<sequence length="198" mass="22736">MKQEKHDRRSQRTRSLVTTAMMALLSQKRYDQITVGDLLERANIGRSTFYSHYFDKEDVLADLVKQQSVLISQRFSRREAGQHLIPALEFFEHFQEHYPLLHALLREHAGEIVWETAQECLKQSLEQALPLVCPDPEALSIPLPMIAQYLSEAFLGLLKWWLSADMPSSPEEMERIFEQLALPGVQAAVGGSMKRLET</sequence>